<comment type="catalytic activity">
    <reaction evidence="10">
        <text>prostaglandin E1 + NAD(+) = 15-oxoprostaglandin E1 + NADH + H(+)</text>
        <dbReference type="Rhea" id="RHEA:16477"/>
        <dbReference type="ChEBI" id="CHEBI:15378"/>
        <dbReference type="ChEBI" id="CHEBI:57397"/>
        <dbReference type="ChEBI" id="CHEBI:57401"/>
        <dbReference type="ChEBI" id="CHEBI:57540"/>
        <dbReference type="ChEBI" id="CHEBI:57945"/>
    </reaction>
    <physiologicalReaction direction="left-to-right" evidence="10">
        <dbReference type="Rhea" id="RHEA:16478"/>
    </physiologicalReaction>
</comment>
<evidence type="ECO:0000256" key="9">
    <source>
        <dbReference type="ARBA" id="ARBA00045705"/>
    </source>
</evidence>
<evidence type="ECO:0000256" key="5">
    <source>
        <dbReference type="ARBA" id="ARBA00039060"/>
    </source>
</evidence>
<dbReference type="PRINTS" id="PR00081">
    <property type="entry name" value="GDHRDH"/>
</dbReference>
<comment type="catalytic activity">
    <reaction evidence="22">
        <text>resolvin E1 + NAD(+) = 18-oxo-resolvin E1 + NADH + H(+)</text>
        <dbReference type="Rhea" id="RHEA:49244"/>
        <dbReference type="ChEBI" id="CHEBI:15378"/>
        <dbReference type="ChEBI" id="CHEBI:57540"/>
        <dbReference type="ChEBI" id="CHEBI:57945"/>
        <dbReference type="ChEBI" id="CHEBI:91000"/>
        <dbReference type="ChEBI" id="CHEBI:91001"/>
    </reaction>
    <physiologicalReaction direction="left-to-right" evidence="22">
        <dbReference type="Rhea" id="RHEA:49245"/>
    </physiologicalReaction>
</comment>
<comment type="catalytic activity">
    <reaction evidence="11">
        <text>resolvin D1 + NAD(+) = 8-oxoresolvin D1 + NADH + H(+)</text>
        <dbReference type="Rhea" id="RHEA:50124"/>
        <dbReference type="ChEBI" id="CHEBI:15378"/>
        <dbReference type="ChEBI" id="CHEBI:57540"/>
        <dbReference type="ChEBI" id="CHEBI:57945"/>
        <dbReference type="ChEBI" id="CHEBI:132079"/>
        <dbReference type="ChEBI" id="CHEBI:132080"/>
    </reaction>
    <physiologicalReaction direction="left-to-right" evidence="11">
        <dbReference type="Rhea" id="RHEA:50125"/>
    </physiologicalReaction>
</comment>
<evidence type="ECO:0000256" key="6">
    <source>
        <dbReference type="ARBA" id="ARBA00040276"/>
    </source>
</evidence>
<dbReference type="AlphaFoldDB" id="A0AA47NMT5"/>
<keyword evidence="2" id="KW-0443">Lipid metabolism</keyword>
<dbReference type="Gene3D" id="3.40.50.720">
    <property type="entry name" value="NAD(P)-binding Rossmann-like Domain"/>
    <property type="match status" value="1"/>
</dbReference>
<dbReference type="Pfam" id="PF00106">
    <property type="entry name" value="adh_short"/>
    <property type="match status" value="1"/>
</dbReference>
<evidence type="ECO:0000256" key="15">
    <source>
        <dbReference type="ARBA" id="ARBA00048170"/>
    </source>
</evidence>
<accession>A0AA47NMT5</accession>
<keyword evidence="3" id="KW-0560">Oxidoreductase</keyword>
<reference evidence="24" key="1">
    <citation type="journal article" date="2023" name="Front. Mar. Sci.">
        <title>A new Merluccius polli reference genome to investigate the effects of global change in West African waters.</title>
        <authorList>
            <person name="Mateo J.L."/>
            <person name="Blanco-Fernandez C."/>
            <person name="Garcia-Vazquez E."/>
            <person name="Machado-Schiaffino G."/>
        </authorList>
    </citation>
    <scope>NUCLEOTIDE SEQUENCE</scope>
    <source>
        <strain evidence="24">C29</strain>
        <tissue evidence="24">Fin</tissue>
    </source>
</reference>
<evidence type="ECO:0000256" key="4">
    <source>
        <dbReference type="ARBA" id="ARBA00038968"/>
    </source>
</evidence>
<evidence type="ECO:0000256" key="11">
    <source>
        <dbReference type="ARBA" id="ARBA00047672"/>
    </source>
</evidence>
<organism evidence="24 25">
    <name type="scientific">Merluccius polli</name>
    <name type="common">Benguela hake</name>
    <name type="synonym">Merluccius cadenati</name>
    <dbReference type="NCBI Taxonomy" id="89951"/>
    <lineage>
        <taxon>Eukaryota</taxon>
        <taxon>Metazoa</taxon>
        <taxon>Chordata</taxon>
        <taxon>Craniata</taxon>
        <taxon>Vertebrata</taxon>
        <taxon>Euteleostomi</taxon>
        <taxon>Actinopterygii</taxon>
        <taxon>Neopterygii</taxon>
        <taxon>Teleostei</taxon>
        <taxon>Neoteleostei</taxon>
        <taxon>Acanthomorphata</taxon>
        <taxon>Zeiogadaria</taxon>
        <taxon>Gadariae</taxon>
        <taxon>Gadiformes</taxon>
        <taxon>Gadoidei</taxon>
        <taxon>Merlucciidae</taxon>
        <taxon>Merluccius</taxon>
    </lineage>
</organism>
<comment type="catalytic activity">
    <reaction evidence="17">
        <text>lipoxin A4 + NAD(+) = 15-oxo-(5S,6R)-dihydroxy-(7E,9E,11Z,13E)-eicosatetraenoate + NADH + H(+)</text>
        <dbReference type="Rhea" id="RHEA:41572"/>
        <dbReference type="ChEBI" id="CHEBI:15378"/>
        <dbReference type="ChEBI" id="CHEBI:57540"/>
        <dbReference type="ChEBI" id="CHEBI:57945"/>
        <dbReference type="ChEBI" id="CHEBI:67026"/>
        <dbReference type="ChEBI" id="CHEBI:78311"/>
    </reaction>
    <physiologicalReaction direction="left-to-right" evidence="17">
        <dbReference type="Rhea" id="RHEA:41573"/>
    </physiologicalReaction>
</comment>
<evidence type="ECO:0000256" key="16">
    <source>
        <dbReference type="ARBA" id="ARBA00048393"/>
    </source>
</evidence>
<protein>
    <recommendedName>
        <fullName evidence="6">15-hydroxyprostaglandin dehydrogenase [NAD(+)]</fullName>
        <ecNumber evidence="4">1.1.1.141</ecNumber>
        <ecNumber evidence="5">1.1.1.232</ecNumber>
    </recommendedName>
    <alternativeName>
        <fullName evidence="8">Eicosanoid/docosanoid dehydrogenase [NAD(+)]</fullName>
    </alternativeName>
    <alternativeName>
        <fullName evidence="7">Prostaglandin dehydrogenase 1</fullName>
    </alternativeName>
</protein>
<comment type="catalytic activity">
    <reaction evidence="14">
        <text>(11R)-hydroxy-(5Z,8Z,12E,14Z)-eicosatetraenoate + NAD(+) = 11-oxo-(5Z,8Z,12E,14Z)-eicosatetraenoate + NADH + H(+)</text>
        <dbReference type="Rhea" id="RHEA:48640"/>
        <dbReference type="ChEBI" id="CHEBI:15378"/>
        <dbReference type="ChEBI" id="CHEBI:57540"/>
        <dbReference type="ChEBI" id="CHEBI:57945"/>
        <dbReference type="ChEBI" id="CHEBI:78836"/>
        <dbReference type="ChEBI" id="CHEBI:90697"/>
    </reaction>
    <physiologicalReaction direction="left-to-right" evidence="14">
        <dbReference type="Rhea" id="RHEA:48641"/>
    </physiologicalReaction>
</comment>
<evidence type="ECO:0000256" key="19">
    <source>
        <dbReference type="ARBA" id="ARBA00048739"/>
    </source>
</evidence>
<dbReference type="Proteomes" id="UP001174136">
    <property type="component" value="Unassembled WGS sequence"/>
</dbReference>
<keyword evidence="2" id="KW-0276">Fatty acid metabolism</keyword>
<evidence type="ECO:0000256" key="12">
    <source>
        <dbReference type="ARBA" id="ARBA00048008"/>
    </source>
</evidence>
<comment type="catalytic activity">
    <reaction evidence="13">
        <text>15-oxo-(5S,6R)-dihydroxy-(7E,9E,11Z)-eicosatrienoate + NADH + H(+) = (5S,6R,15S)-trihydroxy-(7E,9E,11Z)-eicosatrienoate + NAD(+)</text>
        <dbReference type="Rhea" id="RHEA:41596"/>
        <dbReference type="ChEBI" id="CHEBI:15378"/>
        <dbReference type="ChEBI" id="CHEBI:57540"/>
        <dbReference type="ChEBI" id="CHEBI:57945"/>
        <dbReference type="ChEBI" id="CHEBI:78325"/>
        <dbReference type="ChEBI" id="CHEBI:78329"/>
    </reaction>
    <physiologicalReaction direction="left-to-right" evidence="13">
        <dbReference type="Rhea" id="RHEA:41597"/>
    </physiologicalReaction>
</comment>
<dbReference type="PANTHER" id="PTHR44229">
    <property type="entry name" value="15-HYDROXYPROSTAGLANDIN DEHYDROGENASE [NAD(+)]"/>
    <property type="match status" value="1"/>
</dbReference>
<dbReference type="InterPro" id="IPR020904">
    <property type="entry name" value="Sc_DH/Rdtase_CS"/>
</dbReference>
<dbReference type="PANTHER" id="PTHR44229:SF5">
    <property type="entry name" value="15-HYDROXYPROSTAGLANDIN DEHYDROGENASE [NAD(+)]"/>
    <property type="match status" value="1"/>
</dbReference>
<evidence type="ECO:0000256" key="1">
    <source>
        <dbReference type="ARBA" id="ARBA00006484"/>
    </source>
</evidence>
<comment type="catalytic activity">
    <reaction evidence="21">
        <text>(15S)-hydroxy-(5Z,8Z,11Z,13E)-eicosatetraenoate + NAD(+) = 15-oxo-(5Z,8Z,11Z,13E)-eicosatetraenoate + NADH + H(+)</text>
        <dbReference type="Rhea" id="RHEA:23260"/>
        <dbReference type="ChEBI" id="CHEBI:15378"/>
        <dbReference type="ChEBI" id="CHEBI:57409"/>
        <dbReference type="ChEBI" id="CHEBI:57410"/>
        <dbReference type="ChEBI" id="CHEBI:57540"/>
        <dbReference type="ChEBI" id="CHEBI:57945"/>
        <dbReference type="EC" id="1.1.1.232"/>
    </reaction>
    <physiologicalReaction direction="left-to-right" evidence="21">
        <dbReference type="Rhea" id="RHEA:23261"/>
    </physiologicalReaction>
</comment>
<comment type="catalytic activity">
    <reaction evidence="16">
        <text>resolvin D2 + NAD(+) = 7-oxoresolvin D2 + NADH + H(+)</text>
        <dbReference type="Rhea" id="RHEA:53584"/>
        <dbReference type="ChEBI" id="CHEBI:15378"/>
        <dbReference type="ChEBI" id="CHEBI:57540"/>
        <dbReference type="ChEBI" id="CHEBI:57945"/>
        <dbReference type="ChEBI" id="CHEBI:133367"/>
        <dbReference type="ChEBI" id="CHEBI:137497"/>
    </reaction>
    <physiologicalReaction direction="left-to-right" evidence="16">
        <dbReference type="Rhea" id="RHEA:53585"/>
    </physiologicalReaction>
</comment>
<comment type="catalytic activity">
    <reaction evidence="18">
        <text>prostaglandin A1 + NAD(+) = 15-oxo-prostaglandin A1 + NADH + H(+)</text>
        <dbReference type="Rhea" id="RHEA:41263"/>
        <dbReference type="ChEBI" id="CHEBI:15378"/>
        <dbReference type="ChEBI" id="CHEBI:57398"/>
        <dbReference type="ChEBI" id="CHEBI:57540"/>
        <dbReference type="ChEBI" id="CHEBI:57945"/>
        <dbReference type="ChEBI" id="CHEBI:85072"/>
    </reaction>
    <physiologicalReaction direction="left-to-right" evidence="18">
        <dbReference type="Rhea" id="RHEA:41264"/>
    </physiologicalReaction>
</comment>
<dbReference type="GO" id="GO:0047034">
    <property type="term" value="F:15-hydroxyicosatetraenoate dehydrogenase activity"/>
    <property type="evidence" value="ECO:0007669"/>
    <property type="project" value="UniProtKB-EC"/>
</dbReference>
<keyword evidence="25" id="KW-1185">Reference proteome</keyword>
<evidence type="ECO:0000256" key="21">
    <source>
        <dbReference type="ARBA" id="ARBA00049151"/>
    </source>
</evidence>
<dbReference type="PRINTS" id="PR00080">
    <property type="entry name" value="SDRFAMILY"/>
</dbReference>
<dbReference type="SUPFAM" id="SSF51735">
    <property type="entry name" value="NAD(P)-binding Rossmann-fold domains"/>
    <property type="match status" value="1"/>
</dbReference>
<evidence type="ECO:0000256" key="3">
    <source>
        <dbReference type="ARBA" id="ARBA00023002"/>
    </source>
</evidence>
<evidence type="ECO:0000256" key="2">
    <source>
        <dbReference type="ARBA" id="ARBA00022501"/>
    </source>
</evidence>
<evidence type="ECO:0000256" key="18">
    <source>
        <dbReference type="ARBA" id="ARBA00048611"/>
    </source>
</evidence>
<evidence type="ECO:0000256" key="20">
    <source>
        <dbReference type="ARBA" id="ARBA00048921"/>
    </source>
</evidence>
<comment type="catalytic activity">
    <reaction evidence="19">
        <text>prostaglandin E2 + NAD(+) = 15-oxoprostaglandin E2 + NADH + H(+)</text>
        <dbReference type="Rhea" id="RHEA:11876"/>
        <dbReference type="ChEBI" id="CHEBI:15378"/>
        <dbReference type="ChEBI" id="CHEBI:57400"/>
        <dbReference type="ChEBI" id="CHEBI:57540"/>
        <dbReference type="ChEBI" id="CHEBI:57945"/>
        <dbReference type="ChEBI" id="CHEBI:606564"/>
        <dbReference type="EC" id="1.1.1.141"/>
    </reaction>
    <physiologicalReaction direction="left-to-right" evidence="19">
        <dbReference type="Rhea" id="RHEA:11877"/>
    </physiologicalReaction>
</comment>
<comment type="catalytic activity">
    <reaction evidence="20">
        <text>resolvin D2 + NAD(+) = 16-oxoresolvin D2 + NADH + H(+)</text>
        <dbReference type="Rhea" id="RHEA:53588"/>
        <dbReference type="ChEBI" id="CHEBI:15378"/>
        <dbReference type="ChEBI" id="CHEBI:57540"/>
        <dbReference type="ChEBI" id="CHEBI:57945"/>
        <dbReference type="ChEBI" id="CHEBI:133367"/>
        <dbReference type="ChEBI" id="CHEBI:137498"/>
    </reaction>
    <physiologicalReaction direction="left-to-right" evidence="20">
        <dbReference type="Rhea" id="RHEA:53589"/>
    </physiologicalReaction>
</comment>
<gene>
    <name evidence="24" type="primary">HPGD_0</name>
    <name evidence="24" type="ORF">N1851_034154</name>
</gene>
<dbReference type="EC" id="1.1.1.232" evidence="5"/>
<evidence type="ECO:0000256" key="7">
    <source>
        <dbReference type="ARBA" id="ARBA00041812"/>
    </source>
</evidence>
<dbReference type="EMBL" id="JAOPHQ010006563">
    <property type="protein sequence ID" value="KAK0131148.1"/>
    <property type="molecule type" value="Genomic_DNA"/>
</dbReference>
<sequence length="259" mass="27538">MALEGKIAVVTGAAQGLGKGFSEILLKNGAKVALLDVAEVAGKSLKESLDEQYGPDRTLFIPCDVQSQQQFKAAIQKTVETFGQLDIFCNNAGIINEVDWEKAVSVNLMGVVRGTYLALEHMNKLSGGQGGVIVNIASLAGLAPLPSVPVYTATKHGVVGFTRAMADASKESGYGIRFNLICPTFVQTDILNALQSPAILGQFSNLEDSTKKLMEQHGILDVSQVTEAFLQLVLDETKDGAALMVLSKGSQYSTFPSII</sequence>
<comment type="caution">
    <text evidence="24">The sequence shown here is derived from an EMBL/GenBank/DDBJ whole genome shotgun (WGS) entry which is preliminary data.</text>
</comment>
<dbReference type="FunFam" id="3.40.50.720:FF:000149">
    <property type="entry name" value="15-hydroxyprostaglandin dehydrogenase [NAD(+)]"/>
    <property type="match status" value="1"/>
</dbReference>
<dbReference type="PROSITE" id="PS00061">
    <property type="entry name" value="ADH_SHORT"/>
    <property type="match status" value="1"/>
</dbReference>
<evidence type="ECO:0000313" key="24">
    <source>
        <dbReference type="EMBL" id="KAK0131148.1"/>
    </source>
</evidence>
<evidence type="ECO:0000256" key="13">
    <source>
        <dbReference type="ARBA" id="ARBA00048140"/>
    </source>
</evidence>
<evidence type="ECO:0000256" key="23">
    <source>
        <dbReference type="RuleBase" id="RU000363"/>
    </source>
</evidence>
<evidence type="ECO:0000256" key="22">
    <source>
        <dbReference type="ARBA" id="ARBA00049188"/>
    </source>
</evidence>
<evidence type="ECO:0000256" key="14">
    <source>
        <dbReference type="ARBA" id="ARBA00048144"/>
    </source>
</evidence>
<comment type="similarity">
    <text evidence="1 23">Belongs to the short-chain dehydrogenases/reductases (SDR) family.</text>
</comment>
<comment type="catalytic activity">
    <reaction evidence="12">
        <text>14-hydroxy-(4Z,7Z,10Z,12E,16Z,19Z)-docosahexaenoate + NAD(+) = 14-oxo-(4Z,7Z,10Z,12E,16Z,19Z)-docosahexaenoate + NADH + H(+)</text>
        <dbReference type="Rhea" id="RHEA:48952"/>
        <dbReference type="ChEBI" id="CHEBI:15378"/>
        <dbReference type="ChEBI" id="CHEBI:57540"/>
        <dbReference type="ChEBI" id="CHEBI:57945"/>
        <dbReference type="ChEBI" id="CHEBI:90866"/>
        <dbReference type="ChEBI" id="CHEBI:90867"/>
    </reaction>
    <physiologicalReaction direction="left-to-right" evidence="12">
        <dbReference type="Rhea" id="RHEA:48953"/>
    </physiologicalReaction>
</comment>
<evidence type="ECO:0000256" key="8">
    <source>
        <dbReference type="ARBA" id="ARBA00042026"/>
    </source>
</evidence>
<dbReference type="CDD" id="cd05323">
    <property type="entry name" value="ADH_SDR_c_like"/>
    <property type="match status" value="1"/>
</dbReference>
<comment type="function">
    <text evidence="9">Catalyzes the NAD-dependent dehydrogenation (oxidation) of a broad array of hydroxylated polyunsaturated fatty acids (mainly eicosanoids and docosanoids, including prostaglandins, lipoxins and resolvins), yielding their corresponding keto (oxo) metabolites. Decreases the levels of the pro-proliferative prostaglandins such as prostaglandin E2 (whose activity is increased in cancer because of an increase in the expression of cyclooxygenase 2) and generates oxo-fatty acid products that can profoundly influence cell function by abrogating pro-inflammatory cytokine expression. Converts resolvins E1, D1 and D2 to their oxo products, which represents a mode of resolvin inactivation. Resolvin E1 plays important roles during the resolution phase of acute inflammation, while resolvins D1 and D2 have a unique role in obesity-induced adipose inflammation.</text>
</comment>
<evidence type="ECO:0000256" key="17">
    <source>
        <dbReference type="ARBA" id="ARBA00048535"/>
    </source>
</evidence>
<dbReference type="GO" id="GO:0016404">
    <property type="term" value="F:15-hydroxyprostaglandin dehydrogenase (NAD+) activity"/>
    <property type="evidence" value="ECO:0007669"/>
    <property type="project" value="UniProtKB-EC"/>
</dbReference>
<comment type="catalytic activity">
    <reaction evidence="15">
        <text>resolvin D1 + NAD(+) = 17-oxoresolvin D1 + NADH + H(+)</text>
        <dbReference type="Rhea" id="RHEA:50128"/>
        <dbReference type="ChEBI" id="CHEBI:15378"/>
        <dbReference type="ChEBI" id="CHEBI:57540"/>
        <dbReference type="ChEBI" id="CHEBI:57945"/>
        <dbReference type="ChEBI" id="CHEBI:132079"/>
        <dbReference type="ChEBI" id="CHEBI:132081"/>
    </reaction>
    <physiologicalReaction direction="left-to-right" evidence="15">
        <dbReference type="Rhea" id="RHEA:50129"/>
    </physiologicalReaction>
</comment>
<dbReference type="InterPro" id="IPR036291">
    <property type="entry name" value="NAD(P)-bd_dom_sf"/>
</dbReference>
<proteinExistence type="inferred from homology"/>
<dbReference type="GO" id="GO:0006693">
    <property type="term" value="P:prostaglandin metabolic process"/>
    <property type="evidence" value="ECO:0007669"/>
    <property type="project" value="UniProtKB-KW"/>
</dbReference>
<dbReference type="InterPro" id="IPR002347">
    <property type="entry name" value="SDR_fam"/>
</dbReference>
<dbReference type="GO" id="GO:0005737">
    <property type="term" value="C:cytoplasm"/>
    <property type="evidence" value="ECO:0007669"/>
    <property type="project" value="TreeGrafter"/>
</dbReference>
<keyword evidence="2" id="KW-0644">Prostaglandin metabolism</keyword>
<name>A0AA47NMT5_MERPO</name>
<dbReference type="EC" id="1.1.1.141" evidence="4"/>
<evidence type="ECO:0000256" key="10">
    <source>
        <dbReference type="ARBA" id="ARBA00047325"/>
    </source>
</evidence>
<evidence type="ECO:0000313" key="25">
    <source>
        <dbReference type="Proteomes" id="UP001174136"/>
    </source>
</evidence>